<proteinExistence type="predicted"/>
<comment type="caution">
    <text evidence="2">The sequence shown here is derived from an EMBL/GenBank/DDBJ whole genome shotgun (WGS) entry which is preliminary data.</text>
</comment>
<dbReference type="STRING" id="6184.A0A430QUC0"/>
<dbReference type="Proteomes" id="UP000290809">
    <property type="component" value="Unassembled WGS sequence"/>
</dbReference>
<feature type="region of interest" description="Disordered" evidence="1">
    <location>
        <begin position="486"/>
        <end position="522"/>
    </location>
</feature>
<evidence type="ECO:0000313" key="3">
    <source>
        <dbReference type="Proteomes" id="UP000290809"/>
    </source>
</evidence>
<name>A0A430QUC0_SCHBO</name>
<gene>
    <name evidence="2" type="ORF">DC041_0009450</name>
</gene>
<evidence type="ECO:0000313" key="2">
    <source>
        <dbReference type="EMBL" id="RTG91306.1"/>
    </source>
</evidence>
<feature type="compositionally biased region" description="Low complexity" evidence="1">
    <location>
        <begin position="86"/>
        <end position="96"/>
    </location>
</feature>
<protein>
    <submittedName>
        <fullName evidence="2">Uncharacterized protein</fullName>
    </submittedName>
</protein>
<feature type="compositionally biased region" description="Polar residues" evidence="1">
    <location>
        <begin position="116"/>
        <end position="133"/>
    </location>
</feature>
<evidence type="ECO:0000256" key="1">
    <source>
        <dbReference type="SAM" id="MobiDB-lite"/>
    </source>
</evidence>
<dbReference type="EMBL" id="QMKO01000288">
    <property type="protein sequence ID" value="RTG91306.1"/>
    <property type="molecule type" value="Genomic_DNA"/>
</dbReference>
<organism evidence="2 3">
    <name type="scientific">Schistosoma bovis</name>
    <name type="common">Blood fluke</name>
    <dbReference type="NCBI Taxonomy" id="6184"/>
    <lineage>
        <taxon>Eukaryota</taxon>
        <taxon>Metazoa</taxon>
        <taxon>Spiralia</taxon>
        <taxon>Lophotrochozoa</taxon>
        <taxon>Platyhelminthes</taxon>
        <taxon>Trematoda</taxon>
        <taxon>Digenea</taxon>
        <taxon>Strigeidida</taxon>
        <taxon>Schistosomatoidea</taxon>
        <taxon>Schistosomatidae</taxon>
        <taxon>Schistosoma</taxon>
    </lineage>
</organism>
<feature type="compositionally biased region" description="Low complexity" evidence="1">
    <location>
        <begin position="494"/>
        <end position="511"/>
    </location>
</feature>
<feature type="non-terminal residue" evidence="2">
    <location>
        <position position="1"/>
    </location>
</feature>
<reference evidence="2 3" key="1">
    <citation type="journal article" date="2019" name="PLoS Pathog.">
        <title>Genome sequence of the bovine parasite Schistosoma bovis Tanzania.</title>
        <authorList>
            <person name="Oey H."/>
            <person name="Zakrzewski M."/>
            <person name="Gobert G."/>
            <person name="Gravermann K."/>
            <person name="Stoye J."/>
            <person name="Jones M."/>
            <person name="Mcmanus D."/>
            <person name="Krause L."/>
        </authorList>
    </citation>
    <scope>NUCLEOTIDE SEQUENCE [LARGE SCALE GENOMIC DNA]</scope>
    <source>
        <strain evidence="2 3">TAN1997</strain>
    </source>
</reference>
<sequence length="1340" mass="147079">HLLKLSSPTLPRSVAVTSQFVPDTTDLNISNIVTNTGSDINNVQRQLNNRQPECRLIAVSLDNLCNNQPTTNTSKRCRSGPATTQSISSSFSSHISPGNKRTRHASQFEEVPPPSTRKNSGISEAQHNSDVIPSPPFTSLTQLLLQDFPLVSDIISYSSVDSPKYTSSFEQNDYHCKSTKSFSNTHGYENLQCNMTTSHDRNKIISSNISQSDYCLSANPPSMITSEKCTRNQESKDKYLVKTSKDSENNSTSNLIPGQSSICQLLLDAQLEPEEISDAVANVQNYSNLSFNRNTLSTINKCKEEGSNDDMSSFKINLQITSISDDNQSSSRLLASTSTTLLTTSSSCSCGGLSSTDLTDNCPSKQLPPPPSSYSIAPVEWNDDDLQQLIHEAITNPNDALIEENNRNTCSSCSSSLDLPKRHPSTSSKEISEEVEILCEILRRDELERNNKNAEYCHPNQCDATTAVTTTSTINTSIISSTEAVNNNPLPYLSESPSSKRSRFSSSTSISDHQIDNTGDNNMASVDGDFAVARICEQLQQGLVTEKLPVTSSNNDSNNGTVTEYPGYSVKINDHNNSSTSVLSSNIPDYSISRNDIIVSLKHTTPVSDLAMTNLMTTTCTTWSSYSPQTTSGSGHNILRLLVGGVIATTTTTITNVVNRAAVAAALASQQAAASQRNQLNNQRLLAEQRKRLIQHQLYNQVAVYSLNSSATNRNPMSNSDSNPQVNTFFVNENMYGIQNLPSSLSISPTTPTNNNNTIISTTASHNNHNPTYHLLHVIPNKSMIRKSLSLDTTSTQNMNANLLNLNATTVISSNSPSFSSTSRGANFYHYYQHHRPEDLSRFLKEVGPNVQVQLSCSIPTIDNHKLSNAHKTPHVYPTLHHRSTVKMQKPPARHQMIAKTTTITSTTPLSTSAMFHNSQTAVLQSGSIGSSPSSLSSSSHKTSTALPVYSCHSSTVSNLSSINNPKKISREDSILLNQKHFPFVDSNNNSCLVKTELHQGLVDCQGIHQNRSVVPVTTTDNDHSSFQCSQFSVLNGLYLNLFMQQQKINSSLDNISLCNNTVYPQSAHLAHSYRSQVFPNSHKTNELNNNNKIDTFNYFTRNDSSYCNNNTLMINHSNVVYPLTPCNSLSPISVSANTSPSSSTTSESAYSTSSSSLDTLVNHYYEINSTSGSFDCCFNTYSSYPTFHRDLSTMSNSSTLSYNFNHTSQDTPVTTIIDPHLESMLQSNYKHQYQQQNEENLLPDDLINDVFDLEIMIAAKQQREYHHNSTTNELQCLTVDASPVPIKQQPQLTLLNNSNVILSTSLSPRLSSPSILNATNQCLTTTTTTGAAVIVIVTR</sequence>
<keyword evidence="3" id="KW-1185">Reference proteome</keyword>
<feature type="region of interest" description="Disordered" evidence="1">
    <location>
        <begin position="68"/>
        <end position="133"/>
    </location>
</feature>
<accession>A0A430QUC0</accession>